<dbReference type="EMBL" id="BART01019462">
    <property type="protein sequence ID" value="GAG86469.1"/>
    <property type="molecule type" value="Genomic_DNA"/>
</dbReference>
<keyword evidence="2 5" id="KW-0812">Transmembrane</keyword>
<keyword evidence="3 5" id="KW-1133">Transmembrane helix</keyword>
<feature type="transmembrane region" description="Helical" evidence="5">
    <location>
        <begin position="40"/>
        <end position="61"/>
    </location>
</feature>
<dbReference type="GO" id="GO:0016020">
    <property type="term" value="C:membrane"/>
    <property type="evidence" value="ECO:0007669"/>
    <property type="project" value="UniProtKB-SubCell"/>
</dbReference>
<evidence type="ECO:0000256" key="2">
    <source>
        <dbReference type="ARBA" id="ARBA00022692"/>
    </source>
</evidence>
<evidence type="ECO:0000256" key="3">
    <source>
        <dbReference type="ARBA" id="ARBA00022989"/>
    </source>
</evidence>
<proteinExistence type="predicted"/>
<accession>X1AUB4</accession>
<comment type="subcellular location">
    <subcellularLocation>
        <location evidence="1">Membrane</location>
        <topology evidence="1">Multi-pass membrane protein</topology>
    </subcellularLocation>
</comment>
<name>X1AUB4_9ZZZZ</name>
<protein>
    <submittedName>
        <fullName evidence="6">Uncharacterized protein</fullName>
    </submittedName>
</protein>
<comment type="caution">
    <text evidence="6">The sequence shown here is derived from an EMBL/GenBank/DDBJ whole genome shotgun (WGS) entry which is preliminary data.</text>
</comment>
<evidence type="ECO:0000256" key="1">
    <source>
        <dbReference type="ARBA" id="ARBA00004141"/>
    </source>
</evidence>
<keyword evidence="4 5" id="KW-0472">Membrane</keyword>
<organism evidence="6">
    <name type="scientific">marine sediment metagenome</name>
    <dbReference type="NCBI Taxonomy" id="412755"/>
    <lineage>
        <taxon>unclassified sequences</taxon>
        <taxon>metagenomes</taxon>
        <taxon>ecological metagenomes</taxon>
    </lineage>
</organism>
<reference evidence="6" key="1">
    <citation type="journal article" date="2014" name="Front. Microbiol.">
        <title>High frequency of phylogenetically diverse reductive dehalogenase-homologous genes in deep subseafloor sedimentary metagenomes.</title>
        <authorList>
            <person name="Kawai M."/>
            <person name="Futagami T."/>
            <person name="Toyoda A."/>
            <person name="Takaki Y."/>
            <person name="Nishi S."/>
            <person name="Hori S."/>
            <person name="Arai W."/>
            <person name="Tsubouchi T."/>
            <person name="Morono Y."/>
            <person name="Uchiyama I."/>
            <person name="Ito T."/>
            <person name="Fujiyama A."/>
            <person name="Inagaki F."/>
            <person name="Takami H."/>
        </authorList>
    </citation>
    <scope>NUCLEOTIDE SEQUENCE</scope>
    <source>
        <strain evidence="6">Expedition CK06-06</strain>
    </source>
</reference>
<evidence type="ECO:0000313" key="6">
    <source>
        <dbReference type="EMBL" id="GAG86469.1"/>
    </source>
</evidence>
<sequence length="62" mass="7056">MGFLVAGILGMWIVFKDFGIKYNLPTIKAIKYQLKEGWHIFISQVAVSLYTISNVFILGLFT</sequence>
<evidence type="ECO:0000256" key="4">
    <source>
        <dbReference type="ARBA" id="ARBA00023136"/>
    </source>
</evidence>
<gene>
    <name evidence="6" type="ORF">S01H4_36413</name>
</gene>
<evidence type="ECO:0000256" key="5">
    <source>
        <dbReference type="SAM" id="Phobius"/>
    </source>
</evidence>
<feature type="non-terminal residue" evidence="6">
    <location>
        <position position="62"/>
    </location>
</feature>
<dbReference type="InterPro" id="IPR002797">
    <property type="entry name" value="Polysacc_synth"/>
</dbReference>
<dbReference type="AlphaFoldDB" id="X1AUB4"/>
<dbReference type="Pfam" id="PF01943">
    <property type="entry name" value="Polysacc_synt"/>
    <property type="match status" value="1"/>
</dbReference>